<proteinExistence type="predicted"/>
<reference evidence="4 5" key="1">
    <citation type="submission" date="2014-07" db="EMBL/GenBank/DDBJ databases">
        <title>Draft genome of Clostridium celerecrescens 152B isolated from sediments associated with methane hydrate from Krishna Godavari basin.</title>
        <authorList>
            <person name="Honkalas V.S."/>
            <person name="Dabir A.P."/>
            <person name="Arora P."/>
            <person name="Dhakephalkar P.K."/>
        </authorList>
    </citation>
    <scope>NUCLEOTIDE SEQUENCE [LARGE SCALE GENOMIC DNA]</scope>
    <source>
        <strain evidence="4 5">152B</strain>
    </source>
</reference>
<dbReference type="Proteomes" id="UP000028525">
    <property type="component" value="Unassembled WGS sequence"/>
</dbReference>
<evidence type="ECO:0000259" key="3">
    <source>
        <dbReference type="PROSITE" id="PS51186"/>
    </source>
</evidence>
<keyword evidence="1 4" id="KW-0808">Transferase</keyword>
<gene>
    <name evidence="4" type="ORF">IO98_03850</name>
</gene>
<evidence type="ECO:0000256" key="2">
    <source>
        <dbReference type="ARBA" id="ARBA00023315"/>
    </source>
</evidence>
<accession>A0A084JQG1</accession>
<dbReference type="STRING" id="29354.IO98_03850"/>
<dbReference type="Pfam" id="PF00583">
    <property type="entry name" value="Acetyltransf_1"/>
    <property type="match status" value="1"/>
</dbReference>
<evidence type="ECO:0000313" key="4">
    <source>
        <dbReference type="EMBL" id="KEZ91195.1"/>
    </source>
</evidence>
<sequence>MVIRTAEEKDMPELLYIYNYEVEHGLATFDLNPKTMEERLVWFREHNVGNHPLIVAEEDGKAVGYASLSSYRPKEAYSATVELSVYIDKEYRRRGIAGELAYAILETAKERDDIHTVISVITGGNEASIRLHERLGFIHCGTIREVGVKFGKILDIENYQMLV</sequence>
<protein>
    <submittedName>
        <fullName evidence="4">GNAT family acetyltransferase</fullName>
    </submittedName>
</protein>
<dbReference type="SUPFAM" id="SSF55729">
    <property type="entry name" value="Acyl-CoA N-acyltransferases (Nat)"/>
    <property type="match status" value="1"/>
</dbReference>
<dbReference type="PROSITE" id="PS51186">
    <property type="entry name" value="GNAT"/>
    <property type="match status" value="1"/>
</dbReference>
<keyword evidence="5" id="KW-1185">Reference proteome</keyword>
<dbReference type="InterPro" id="IPR000182">
    <property type="entry name" value="GNAT_dom"/>
</dbReference>
<dbReference type="AlphaFoldDB" id="A0A084JQG1"/>
<organism evidence="4 5">
    <name type="scientific">Lacrimispora celerecrescens</name>
    <dbReference type="NCBI Taxonomy" id="29354"/>
    <lineage>
        <taxon>Bacteria</taxon>
        <taxon>Bacillati</taxon>
        <taxon>Bacillota</taxon>
        <taxon>Clostridia</taxon>
        <taxon>Lachnospirales</taxon>
        <taxon>Lachnospiraceae</taxon>
        <taxon>Lacrimispora</taxon>
    </lineage>
</organism>
<dbReference type="CDD" id="cd04301">
    <property type="entry name" value="NAT_SF"/>
    <property type="match status" value="1"/>
</dbReference>
<dbReference type="OrthoDB" id="9798006at2"/>
<keyword evidence="2" id="KW-0012">Acyltransferase</keyword>
<dbReference type="RefSeq" id="WP_038278058.1">
    <property type="nucleotide sequence ID" value="NZ_JPME01000006.1"/>
</dbReference>
<dbReference type="GO" id="GO:0016747">
    <property type="term" value="F:acyltransferase activity, transferring groups other than amino-acyl groups"/>
    <property type="evidence" value="ECO:0007669"/>
    <property type="project" value="InterPro"/>
</dbReference>
<feature type="domain" description="N-acetyltransferase" evidence="3">
    <location>
        <begin position="1"/>
        <end position="157"/>
    </location>
</feature>
<dbReference type="PANTHER" id="PTHR43072">
    <property type="entry name" value="N-ACETYLTRANSFERASE"/>
    <property type="match status" value="1"/>
</dbReference>
<dbReference type="InterPro" id="IPR016181">
    <property type="entry name" value="Acyl_CoA_acyltransferase"/>
</dbReference>
<evidence type="ECO:0000256" key="1">
    <source>
        <dbReference type="ARBA" id="ARBA00022679"/>
    </source>
</evidence>
<comment type="caution">
    <text evidence="4">The sequence shown here is derived from an EMBL/GenBank/DDBJ whole genome shotgun (WGS) entry which is preliminary data.</text>
</comment>
<evidence type="ECO:0000313" key="5">
    <source>
        <dbReference type="Proteomes" id="UP000028525"/>
    </source>
</evidence>
<dbReference type="EMBL" id="JPME01000006">
    <property type="protein sequence ID" value="KEZ91195.1"/>
    <property type="molecule type" value="Genomic_DNA"/>
</dbReference>
<dbReference type="Gene3D" id="3.40.630.30">
    <property type="match status" value="1"/>
</dbReference>
<dbReference type="PANTHER" id="PTHR43072:SF23">
    <property type="entry name" value="UPF0039 PROTEIN C11D3.02C"/>
    <property type="match status" value="1"/>
</dbReference>
<name>A0A084JQG1_9FIRM</name>